<keyword evidence="3" id="KW-0496">Mitochondrion</keyword>
<evidence type="ECO:0000256" key="3">
    <source>
        <dbReference type="RuleBase" id="RU364104"/>
    </source>
</evidence>
<dbReference type="Proteomes" id="UP001479436">
    <property type="component" value="Unassembled WGS sequence"/>
</dbReference>
<dbReference type="EMBL" id="JASJQH010001191">
    <property type="protein sequence ID" value="KAK9761858.1"/>
    <property type="molecule type" value="Genomic_DNA"/>
</dbReference>
<evidence type="ECO:0000256" key="2">
    <source>
        <dbReference type="ARBA" id="ARBA00023157"/>
    </source>
</evidence>
<keyword evidence="3" id="KW-0999">Mitochondrion inner membrane</keyword>
<comment type="function">
    <text evidence="3">Required for mitochondrial cytochrome c oxidase (COX) assembly and respiration.</text>
</comment>
<comment type="caution">
    <text evidence="5">The sequence shown here is derived from an EMBL/GenBank/DDBJ whole genome shotgun (WGS) entry which is preliminary data.</text>
</comment>
<feature type="compositionally biased region" description="Polar residues" evidence="4">
    <location>
        <begin position="38"/>
        <end position="56"/>
    </location>
</feature>
<sequence>MNKPTSEASSSDTTKEYVDKFITELKDSMSENLEENQPKQPNLVEQSKAATGSQLSLPDYGPRDIRKKISDAALENCAELEWDMHTCLQNGSLLDKFSQCSKQSEAFWQCIRQQKDKLKELGYMNLGNTYNLNLEIQDRAFRTLDSTSEE</sequence>
<feature type="region of interest" description="Disordered" evidence="4">
    <location>
        <begin position="27"/>
        <end position="62"/>
    </location>
</feature>
<organism evidence="5 6">
    <name type="scientific">Basidiobolus ranarum</name>
    <dbReference type="NCBI Taxonomy" id="34480"/>
    <lineage>
        <taxon>Eukaryota</taxon>
        <taxon>Fungi</taxon>
        <taxon>Fungi incertae sedis</taxon>
        <taxon>Zoopagomycota</taxon>
        <taxon>Entomophthoromycotina</taxon>
        <taxon>Basidiobolomycetes</taxon>
        <taxon>Basidiobolales</taxon>
        <taxon>Basidiobolaceae</taxon>
        <taxon>Basidiobolus</taxon>
    </lineage>
</organism>
<comment type="subcellular location">
    <subcellularLocation>
        <location evidence="3">Mitochondrion inner membrane</location>
    </subcellularLocation>
</comment>
<gene>
    <name evidence="5" type="ORF">K7432_012919</name>
</gene>
<proteinExistence type="inferred from homology"/>
<evidence type="ECO:0000313" key="6">
    <source>
        <dbReference type="Proteomes" id="UP001479436"/>
    </source>
</evidence>
<accession>A0ABR2WK10</accession>
<keyword evidence="3" id="KW-0472">Membrane</keyword>
<reference evidence="5 6" key="1">
    <citation type="submission" date="2023-04" db="EMBL/GenBank/DDBJ databases">
        <title>Genome of Basidiobolus ranarum AG-B5.</title>
        <authorList>
            <person name="Stajich J.E."/>
            <person name="Carter-House D."/>
            <person name="Gryganskyi A."/>
        </authorList>
    </citation>
    <scope>NUCLEOTIDE SEQUENCE [LARGE SCALE GENOMIC DNA]</scope>
    <source>
        <strain evidence="5 6">AG-B5</strain>
    </source>
</reference>
<protein>
    <recommendedName>
        <fullName evidence="3">COX assembly mitochondrial protein</fullName>
    </recommendedName>
</protein>
<name>A0ABR2WK10_9FUNG</name>
<evidence type="ECO:0000313" key="5">
    <source>
        <dbReference type="EMBL" id="KAK9761858.1"/>
    </source>
</evidence>
<evidence type="ECO:0000256" key="1">
    <source>
        <dbReference type="ARBA" id="ARBA00007347"/>
    </source>
</evidence>
<dbReference type="InterPro" id="IPR013892">
    <property type="entry name" value="Cyt_c_biogenesis_Cmc1-like"/>
</dbReference>
<dbReference type="Pfam" id="PF08583">
    <property type="entry name" value="Cmc1"/>
    <property type="match status" value="1"/>
</dbReference>
<keyword evidence="6" id="KW-1185">Reference proteome</keyword>
<keyword evidence="2" id="KW-1015">Disulfide bond</keyword>
<keyword evidence="3" id="KW-0143">Chaperone</keyword>
<evidence type="ECO:0000256" key="4">
    <source>
        <dbReference type="SAM" id="MobiDB-lite"/>
    </source>
</evidence>
<comment type="similarity">
    <text evidence="1 3">Belongs to the CMC family.</text>
</comment>